<dbReference type="AlphaFoldDB" id="A0A1M5JPI2"/>
<dbReference type="Proteomes" id="UP000184357">
    <property type="component" value="Unassembled WGS sequence"/>
</dbReference>
<feature type="non-terminal residue" evidence="1">
    <location>
        <position position="1"/>
    </location>
</feature>
<gene>
    <name evidence="1" type="ORF">SAMN05443636_0213</name>
</gene>
<accession>A0A1M5JPI2</accession>
<dbReference type="RefSeq" id="WP_234972304.1">
    <property type="nucleotide sequence ID" value="NZ_FQWV01000001.1"/>
</dbReference>
<sequence length="284" mass="32115">SPNVYSMALKKLADDYDPAEVDDWITRIQRLVAQDARQFDRETFVENVYSMALKKLADDYDPAEVDDWIGVAERSARESPVFEHEEPAVAAVYHTAVVRMVAEGSDPAIPRWLIRFEAALQRGDRRSDALVDGFDVLWNAFRQLDVDESLAEEVDFLASMYFRAIGLSTSPTPLFRSAVSHLMPEAQIVSLAYAHQLRNFDVGESGEADLAAHTAAVLNGIVSGREERRPFVKLVAREIRHLDIDRDEFVEGVRRRLRSDHGAGATAWWWKREFVESLTGPNPL</sequence>
<proteinExistence type="predicted"/>
<name>A0A1M5JPI2_9EURY</name>
<evidence type="ECO:0000313" key="2">
    <source>
        <dbReference type="Proteomes" id="UP000184357"/>
    </source>
</evidence>
<dbReference type="EMBL" id="FQWV01000001">
    <property type="protein sequence ID" value="SHG42492.1"/>
    <property type="molecule type" value="Genomic_DNA"/>
</dbReference>
<protein>
    <submittedName>
        <fullName evidence="1">Uncharacterized protein</fullName>
    </submittedName>
</protein>
<reference evidence="1 2" key="1">
    <citation type="submission" date="2016-11" db="EMBL/GenBank/DDBJ databases">
        <authorList>
            <person name="Jaros S."/>
            <person name="Januszkiewicz K."/>
            <person name="Wedrychowicz H."/>
        </authorList>
    </citation>
    <scope>NUCLEOTIDE SEQUENCE [LARGE SCALE GENOMIC DNA]</scope>
    <source>
        <strain evidence="1 2">DSM 9297</strain>
    </source>
</reference>
<organism evidence="1 2">
    <name type="scientific">Halobaculum gomorrense</name>
    <dbReference type="NCBI Taxonomy" id="43928"/>
    <lineage>
        <taxon>Archaea</taxon>
        <taxon>Methanobacteriati</taxon>
        <taxon>Methanobacteriota</taxon>
        <taxon>Stenosarchaea group</taxon>
        <taxon>Halobacteria</taxon>
        <taxon>Halobacteriales</taxon>
        <taxon>Haloferacaceae</taxon>
        <taxon>Halobaculum</taxon>
    </lineage>
</organism>
<keyword evidence="2" id="KW-1185">Reference proteome</keyword>
<evidence type="ECO:0000313" key="1">
    <source>
        <dbReference type="EMBL" id="SHG42492.1"/>
    </source>
</evidence>